<dbReference type="Gene3D" id="3.40.50.2300">
    <property type="match status" value="1"/>
</dbReference>
<evidence type="ECO:0000313" key="1">
    <source>
        <dbReference type="Proteomes" id="UP000887560"/>
    </source>
</evidence>
<keyword evidence="1" id="KW-1185">Reference proteome</keyword>
<name>A0A915NQ12_9BILA</name>
<dbReference type="Proteomes" id="UP000887560">
    <property type="component" value="Unplaced"/>
</dbReference>
<dbReference type="InterPro" id="IPR028082">
    <property type="entry name" value="Peripla_BP_I"/>
</dbReference>
<organism evidence="1 2">
    <name type="scientific">Meloidogyne floridensis</name>
    <dbReference type="NCBI Taxonomy" id="298350"/>
    <lineage>
        <taxon>Eukaryota</taxon>
        <taxon>Metazoa</taxon>
        <taxon>Ecdysozoa</taxon>
        <taxon>Nematoda</taxon>
        <taxon>Chromadorea</taxon>
        <taxon>Rhabditida</taxon>
        <taxon>Tylenchina</taxon>
        <taxon>Tylenchomorpha</taxon>
        <taxon>Tylenchoidea</taxon>
        <taxon>Meloidogynidae</taxon>
        <taxon>Meloidogyninae</taxon>
        <taxon>Meloidogyne</taxon>
    </lineage>
</organism>
<proteinExistence type="predicted"/>
<accession>A0A915NQ12</accession>
<sequence length="116" mass="13457">MTPDEIIATGKLKQLRNRARIIIVEMGMDLHSSKNVMIAAHRSHMKTTVCLYHSMHDHYPWEASNVEKQETKTAFDDAVVITAHGYDKKFIEDFEQRFNKMTGIISSYVILKIYLI</sequence>
<evidence type="ECO:0000313" key="2">
    <source>
        <dbReference type="WBParaSite" id="scf7180000419784.g4325"/>
    </source>
</evidence>
<dbReference type="AlphaFoldDB" id="A0A915NQ12"/>
<dbReference type="SUPFAM" id="SSF53822">
    <property type="entry name" value="Periplasmic binding protein-like I"/>
    <property type="match status" value="1"/>
</dbReference>
<reference evidence="2" key="1">
    <citation type="submission" date="2022-11" db="UniProtKB">
        <authorList>
            <consortium name="WormBaseParasite"/>
        </authorList>
    </citation>
    <scope>IDENTIFICATION</scope>
</reference>
<dbReference type="WBParaSite" id="scf7180000419784.g4325">
    <property type="protein sequence ID" value="scf7180000419784.g4325"/>
    <property type="gene ID" value="scf7180000419784.g4325"/>
</dbReference>
<protein>
    <submittedName>
        <fullName evidence="2">Uncharacterized protein</fullName>
    </submittedName>
</protein>